<name>A0A1I4FH11_9HYPH</name>
<feature type="chain" id="PRO_5011767869" evidence="1">
    <location>
        <begin position="39"/>
        <end position="188"/>
    </location>
</feature>
<dbReference type="Proteomes" id="UP000199048">
    <property type="component" value="Unassembled WGS sequence"/>
</dbReference>
<evidence type="ECO:0000313" key="3">
    <source>
        <dbReference type="EMBL" id="SFL17222.1"/>
    </source>
</evidence>
<dbReference type="STRING" id="582667.SAMN05192568_1001341"/>
<evidence type="ECO:0000256" key="1">
    <source>
        <dbReference type="SAM" id="SignalP"/>
    </source>
</evidence>
<dbReference type="InterPro" id="IPR035437">
    <property type="entry name" value="SNase_OB-fold_sf"/>
</dbReference>
<keyword evidence="3" id="KW-0378">Hydrolase</keyword>
<protein>
    <submittedName>
        <fullName evidence="3">Endonuclease YncB, thermonuclease family</fullName>
    </submittedName>
</protein>
<sequence length="188" mass="19910">MVGDPEQFQNHLCRPFVDSFLMTRSMLALLLLCGPAAAAGTISGPATVIDGDTIEVHGTRINLYGIDAPETAQSCQTVTGQEYRCGRQAAQALSAHIGSGIVTCERREGSAAGGIAGLCLAQGEDLSAWMVAKGYALASRHVAAAYTRQEGQAWATRRGLWAGTFEKPADWRQDRRRMEASAGPGAAE</sequence>
<dbReference type="PROSITE" id="PS50830">
    <property type="entry name" value="TNASE_3"/>
    <property type="match status" value="1"/>
</dbReference>
<dbReference type="SUPFAM" id="SSF50199">
    <property type="entry name" value="Staphylococcal nuclease"/>
    <property type="match status" value="1"/>
</dbReference>
<keyword evidence="3" id="KW-0255">Endonuclease</keyword>
<accession>A0A1I4FH11</accession>
<organism evidence="3 4">
    <name type="scientific">Methylobacterium pseudosasicola</name>
    <dbReference type="NCBI Taxonomy" id="582667"/>
    <lineage>
        <taxon>Bacteria</taxon>
        <taxon>Pseudomonadati</taxon>
        <taxon>Pseudomonadota</taxon>
        <taxon>Alphaproteobacteria</taxon>
        <taxon>Hyphomicrobiales</taxon>
        <taxon>Methylobacteriaceae</taxon>
        <taxon>Methylobacterium</taxon>
    </lineage>
</organism>
<dbReference type="SMART" id="SM00318">
    <property type="entry name" value="SNc"/>
    <property type="match status" value="1"/>
</dbReference>
<keyword evidence="4" id="KW-1185">Reference proteome</keyword>
<reference evidence="4" key="1">
    <citation type="submission" date="2016-10" db="EMBL/GenBank/DDBJ databases">
        <authorList>
            <person name="Varghese N."/>
            <person name="Submissions S."/>
        </authorList>
    </citation>
    <scope>NUCLEOTIDE SEQUENCE [LARGE SCALE GENOMIC DNA]</scope>
    <source>
        <strain evidence="4">BL36</strain>
    </source>
</reference>
<feature type="signal peptide" evidence="1">
    <location>
        <begin position="1"/>
        <end position="38"/>
    </location>
</feature>
<dbReference type="GO" id="GO:0004519">
    <property type="term" value="F:endonuclease activity"/>
    <property type="evidence" value="ECO:0007669"/>
    <property type="project" value="UniProtKB-KW"/>
</dbReference>
<dbReference type="AlphaFoldDB" id="A0A1I4FH11"/>
<dbReference type="Pfam" id="PF00565">
    <property type="entry name" value="SNase"/>
    <property type="match status" value="1"/>
</dbReference>
<dbReference type="InterPro" id="IPR016071">
    <property type="entry name" value="Staphylococal_nuclease_OB-fold"/>
</dbReference>
<evidence type="ECO:0000259" key="2">
    <source>
        <dbReference type="PROSITE" id="PS50830"/>
    </source>
</evidence>
<keyword evidence="1" id="KW-0732">Signal</keyword>
<evidence type="ECO:0000313" key="4">
    <source>
        <dbReference type="Proteomes" id="UP000199048"/>
    </source>
</evidence>
<gene>
    <name evidence="3" type="ORF">SAMN05192568_1001341</name>
</gene>
<feature type="domain" description="TNase-like" evidence="2">
    <location>
        <begin position="48"/>
        <end position="163"/>
    </location>
</feature>
<proteinExistence type="predicted"/>
<dbReference type="EMBL" id="FOTK01000001">
    <property type="protein sequence ID" value="SFL17222.1"/>
    <property type="molecule type" value="Genomic_DNA"/>
</dbReference>
<keyword evidence="3" id="KW-0540">Nuclease</keyword>
<dbReference type="Gene3D" id="2.40.50.90">
    <property type="match status" value="1"/>
</dbReference>